<evidence type="ECO:0000256" key="1">
    <source>
        <dbReference type="SAM" id="MobiDB-lite"/>
    </source>
</evidence>
<feature type="compositionally biased region" description="Low complexity" evidence="1">
    <location>
        <begin position="545"/>
        <end position="556"/>
    </location>
</feature>
<dbReference type="Proteomes" id="UP001221757">
    <property type="component" value="Unassembled WGS sequence"/>
</dbReference>
<dbReference type="GO" id="GO:0030870">
    <property type="term" value="C:Mre11 complex"/>
    <property type="evidence" value="ECO:0007669"/>
    <property type="project" value="InterPro"/>
</dbReference>
<reference evidence="2" key="1">
    <citation type="submission" date="2023-03" db="EMBL/GenBank/DDBJ databases">
        <title>Massive genome expansion in bonnet fungi (Mycena s.s.) driven by repeated elements and novel gene families across ecological guilds.</title>
        <authorList>
            <consortium name="Lawrence Berkeley National Laboratory"/>
            <person name="Harder C.B."/>
            <person name="Miyauchi S."/>
            <person name="Viragh M."/>
            <person name="Kuo A."/>
            <person name="Thoen E."/>
            <person name="Andreopoulos B."/>
            <person name="Lu D."/>
            <person name="Skrede I."/>
            <person name="Drula E."/>
            <person name="Henrissat B."/>
            <person name="Morin E."/>
            <person name="Kohler A."/>
            <person name="Barry K."/>
            <person name="LaButti K."/>
            <person name="Morin E."/>
            <person name="Salamov A."/>
            <person name="Lipzen A."/>
            <person name="Mereny Z."/>
            <person name="Hegedus B."/>
            <person name="Baldrian P."/>
            <person name="Stursova M."/>
            <person name="Weitz H."/>
            <person name="Taylor A."/>
            <person name="Grigoriev I.V."/>
            <person name="Nagy L.G."/>
            <person name="Martin F."/>
            <person name="Kauserud H."/>
        </authorList>
    </citation>
    <scope>NUCLEOTIDE SEQUENCE</scope>
    <source>
        <strain evidence="2">CBHHK067</strain>
    </source>
</reference>
<evidence type="ECO:0000313" key="3">
    <source>
        <dbReference type="Proteomes" id="UP001221757"/>
    </source>
</evidence>
<evidence type="ECO:0000313" key="2">
    <source>
        <dbReference type="EMBL" id="KAJ7677500.1"/>
    </source>
</evidence>
<dbReference type="PANTHER" id="PTHR12162">
    <property type="entry name" value="NIBRIN-RELATED"/>
    <property type="match status" value="1"/>
</dbReference>
<keyword evidence="3" id="KW-1185">Reference proteome</keyword>
<dbReference type="SUPFAM" id="SSF52113">
    <property type="entry name" value="BRCT domain"/>
    <property type="match status" value="1"/>
</dbReference>
<accession>A0AAD7GCB1</accession>
<sequence length="982" mass="105991">MWTLTAIFDGADETATEKKTKLLKTGKTYSLGRKDALLIRNKRISGRGHAVFTVGEFTPEDAMDPSTRPTLELAVARKSVQYNRAGESITVNPDSTAELEDGDILSVVLDVLVEIKWHSVCCYQQADPGNSTELLESCASLGIHLTHSPNRSITHHLTNTCAVTTLHALSLLSGATFVTPEWLVEVIRLGDLPLNSDPSNGVALEQAFNLPSPPRYRPTFDDDVPPEYKTASIWESNEERLPMFTRYRFLCVGEAQREVDSDLRELFSRGGGKVDVFDLTSGTQKWTKALRRGRAKVNQKLVLVANQEACEAAAGKDSWAELVKEAKIFGLRVFSPQDIMRVVLNASASVLDATDISTEPPSTQTDFIPNTHPEEASLVPESEEPEPEPEPEKPPQRKPLTRRVSSRQASQEPKAEEAPAPRRHLTRRAQPTGLPVITGLDDPSIILNNLPDTSVMAPPVAVDLTKPRSRLKRRVGVAAPVDPVEALISNTLMSGVEPETGEEPPLKKFKALFEASDPARSGAESFVLESGAIDEDDLMAMANLGSQTQSESQSGSKRPTRSGAGASALRAVQEEEEESQSQMPVDGAGANELGKKRKERSFDGDDVEMAGIEQALNGALGSSVGDGPAAKKRAVPGTAVERATSKPPSTVAGPSNVPKAPAPAKAIGKKGAAVTAGAPTGKPDTDTAFLKAIASTKRGKKTEDEFDRDFNKLKISKSDLRTDETEQRPEWELLETFGDETNLRGNFMVIQDLDVFRVNGAPGSRKCAAGGNNPRWDGKPDFKKFKKQNSIGASKKAIELVLSEENDAGLGPGYWKGGSSPTRTQDGFGPTLKRQTEPLKMATEAPAKTSRSKAKSQAMIIDDSDEEAPKEKARRSKPPSKAAEASKKRNTRGASKVPDTPAALFLDSDSDKEDDADRGRTLDEDDFDGGQTLESSADMTAPARRSSRMPAAGKRKAAIIVDDDSDDGAVFAGFGKKRARRS</sequence>
<protein>
    <recommendedName>
        <fullName evidence="4">BRCT domain-containing protein</fullName>
    </recommendedName>
</protein>
<dbReference type="EMBL" id="JARKIE010000138">
    <property type="protein sequence ID" value="KAJ7677500.1"/>
    <property type="molecule type" value="Genomic_DNA"/>
</dbReference>
<feature type="region of interest" description="Disordered" evidence="1">
    <location>
        <begin position="355"/>
        <end position="436"/>
    </location>
</feature>
<proteinExistence type="predicted"/>
<name>A0AAD7GCB1_MYCRO</name>
<dbReference type="PANTHER" id="PTHR12162:SF0">
    <property type="entry name" value="NIBRIN"/>
    <property type="match status" value="1"/>
</dbReference>
<feature type="region of interest" description="Disordered" evidence="1">
    <location>
        <begin position="538"/>
        <end position="686"/>
    </location>
</feature>
<dbReference type="InterPro" id="IPR036420">
    <property type="entry name" value="BRCT_dom_sf"/>
</dbReference>
<feature type="region of interest" description="Disordered" evidence="1">
    <location>
        <begin position="807"/>
        <end position="953"/>
    </location>
</feature>
<feature type="region of interest" description="Disordered" evidence="1">
    <location>
        <begin position="764"/>
        <end position="783"/>
    </location>
</feature>
<evidence type="ECO:0008006" key="4">
    <source>
        <dbReference type="Google" id="ProtNLM"/>
    </source>
</evidence>
<dbReference type="GO" id="GO:0007095">
    <property type="term" value="P:mitotic G2 DNA damage checkpoint signaling"/>
    <property type="evidence" value="ECO:0007669"/>
    <property type="project" value="InterPro"/>
</dbReference>
<dbReference type="GO" id="GO:0000724">
    <property type="term" value="P:double-strand break repair via homologous recombination"/>
    <property type="evidence" value="ECO:0007669"/>
    <property type="project" value="TreeGrafter"/>
</dbReference>
<dbReference type="AlphaFoldDB" id="A0AAD7GCB1"/>
<feature type="compositionally biased region" description="Low complexity" evidence="1">
    <location>
        <begin position="941"/>
        <end position="952"/>
    </location>
</feature>
<feature type="compositionally biased region" description="Low complexity" evidence="1">
    <location>
        <begin position="657"/>
        <end position="682"/>
    </location>
</feature>
<gene>
    <name evidence="2" type="ORF">B0H17DRAFT_1015824</name>
</gene>
<dbReference type="GO" id="GO:0003684">
    <property type="term" value="F:damaged DNA binding"/>
    <property type="evidence" value="ECO:0007669"/>
    <property type="project" value="TreeGrafter"/>
</dbReference>
<feature type="compositionally biased region" description="Polar residues" evidence="1">
    <location>
        <begin position="355"/>
        <end position="368"/>
    </location>
</feature>
<dbReference type="InterPro" id="IPR040227">
    <property type="entry name" value="Nibrin-rel"/>
</dbReference>
<comment type="caution">
    <text evidence="2">The sequence shown here is derived from an EMBL/GenBank/DDBJ whole genome shotgun (WGS) entry which is preliminary data.</text>
</comment>
<organism evidence="2 3">
    <name type="scientific">Mycena rosella</name>
    <name type="common">Pink bonnet</name>
    <name type="synonym">Agaricus rosellus</name>
    <dbReference type="NCBI Taxonomy" id="1033263"/>
    <lineage>
        <taxon>Eukaryota</taxon>
        <taxon>Fungi</taxon>
        <taxon>Dikarya</taxon>
        <taxon>Basidiomycota</taxon>
        <taxon>Agaricomycotina</taxon>
        <taxon>Agaricomycetes</taxon>
        <taxon>Agaricomycetidae</taxon>
        <taxon>Agaricales</taxon>
        <taxon>Marasmiineae</taxon>
        <taxon>Mycenaceae</taxon>
        <taxon>Mycena</taxon>
    </lineage>
</organism>